<keyword evidence="2" id="KW-1185">Reference proteome</keyword>
<proteinExistence type="predicted"/>
<protein>
    <submittedName>
        <fullName evidence="1">Uncharacterized protein</fullName>
    </submittedName>
</protein>
<dbReference type="AlphaFoldDB" id="A0A175Y771"/>
<organism evidence="1 2">
    <name type="scientific">Sphingomonas melonis TY</name>
    <dbReference type="NCBI Taxonomy" id="621456"/>
    <lineage>
        <taxon>Bacteria</taxon>
        <taxon>Pseudomonadati</taxon>
        <taxon>Pseudomonadota</taxon>
        <taxon>Alphaproteobacteria</taxon>
        <taxon>Sphingomonadales</taxon>
        <taxon>Sphingomonadaceae</taxon>
        <taxon>Sphingomonas</taxon>
    </lineage>
</organism>
<evidence type="ECO:0000313" key="1">
    <source>
        <dbReference type="EMBL" id="KZB96513.1"/>
    </source>
</evidence>
<dbReference type="OrthoDB" id="7554938at2"/>
<dbReference type="Proteomes" id="UP000078460">
    <property type="component" value="Unassembled WGS sequence"/>
</dbReference>
<accession>A0A175Y771</accession>
<reference evidence="1" key="1">
    <citation type="submission" date="2016-03" db="EMBL/GenBank/DDBJ databases">
        <title>Sphingomonas melonis TY, whole genome shotgun sequencing.</title>
        <authorList>
            <person name="Wang H."/>
            <person name="Zhu P."/>
        </authorList>
    </citation>
    <scope>NUCLEOTIDE SEQUENCE [LARGE SCALE GENOMIC DNA]</scope>
    <source>
        <strain evidence="1">TY</strain>
    </source>
</reference>
<dbReference type="KEGG" id="smy:BJP26_11220"/>
<evidence type="ECO:0000313" key="2">
    <source>
        <dbReference type="Proteomes" id="UP000078460"/>
    </source>
</evidence>
<dbReference type="RefSeq" id="WP_017979384.1">
    <property type="nucleotide sequence ID" value="NZ_CP017578.1"/>
</dbReference>
<comment type="caution">
    <text evidence="1">The sequence shown here is derived from an EMBL/GenBank/DDBJ whole genome shotgun (WGS) entry which is preliminary data.</text>
</comment>
<dbReference type="GeneID" id="93798080"/>
<gene>
    <name evidence="1" type="ORF">AVM11_12485</name>
</gene>
<name>A0A175Y771_9SPHN</name>
<sequence length="110" mass="11957">MNGFQITVVVFALIVIAVSVWSIIAVVRSPDFRWKPLWVAGCLIGFVGLGIDWTHPNDLLFLFGFTAPVVIVFKVLTTGQVIVKTGFPIVSAVALAKAHWRIPSIDGPGR</sequence>
<dbReference type="EMBL" id="LQCK02000002">
    <property type="protein sequence ID" value="KZB96513.1"/>
    <property type="molecule type" value="Genomic_DNA"/>
</dbReference>